<accession>A0A371XEB7</accession>
<evidence type="ECO:0000313" key="3">
    <source>
        <dbReference type="EMBL" id="RFC67533.1"/>
    </source>
</evidence>
<protein>
    <recommendedName>
        <fullName evidence="2">LssY-like C-terminal domain-containing protein</fullName>
    </recommendedName>
</protein>
<dbReference type="RefSeq" id="WP_116623967.1">
    <property type="nucleotide sequence ID" value="NZ_QURN01000007.1"/>
</dbReference>
<gene>
    <name evidence="3" type="ORF">DY251_11085</name>
</gene>
<dbReference type="Proteomes" id="UP000262379">
    <property type="component" value="Unassembled WGS sequence"/>
</dbReference>
<evidence type="ECO:0000256" key="1">
    <source>
        <dbReference type="SAM" id="Phobius"/>
    </source>
</evidence>
<dbReference type="AlphaFoldDB" id="A0A371XEB7"/>
<dbReference type="Pfam" id="PF14067">
    <property type="entry name" value="LssY_C"/>
    <property type="match status" value="1"/>
</dbReference>
<feature type="domain" description="LssY-like C-terminal" evidence="2">
    <location>
        <begin position="50"/>
        <end position="225"/>
    </location>
</feature>
<reference evidence="4" key="1">
    <citation type="submission" date="2018-08" db="EMBL/GenBank/DDBJ databases">
        <authorList>
            <person name="Im W.T."/>
        </authorList>
    </citation>
    <scope>NUCLEOTIDE SEQUENCE [LARGE SCALE GENOMIC DNA]</scope>
    <source>
        <strain evidence="4">LA-28</strain>
    </source>
</reference>
<organism evidence="3 4">
    <name type="scientific">Mesorhizobium denitrificans</name>
    <dbReference type="NCBI Taxonomy" id="2294114"/>
    <lineage>
        <taxon>Bacteria</taxon>
        <taxon>Pseudomonadati</taxon>
        <taxon>Pseudomonadota</taxon>
        <taxon>Alphaproteobacteria</taxon>
        <taxon>Hyphomicrobiales</taxon>
        <taxon>Phyllobacteriaceae</taxon>
        <taxon>Mesorhizobium</taxon>
    </lineage>
</organism>
<feature type="transmembrane region" description="Helical" evidence="1">
    <location>
        <begin position="16"/>
        <end position="35"/>
    </location>
</feature>
<evidence type="ECO:0000259" key="2">
    <source>
        <dbReference type="Pfam" id="PF14067"/>
    </source>
</evidence>
<keyword evidence="1" id="KW-1133">Transmembrane helix</keyword>
<dbReference type="EMBL" id="QURN01000007">
    <property type="protein sequence ID" value="RFC67533.1"/>
    <property type="molecule type" value="Genomic_DNA"/>
</dbReference>
<dbReference type="InterPro" id="IPR025902">
    <property type="entry name" value="LssY-like-C_dom"/>
</dbReference>
<sequence>MSEPLPKKRRRKLRGITYLVAVYTAAAYIVIPELWRVAEHYLLSQPGGMVTHTTAGIPGDPINIGIAADKAQIIAAFAKAGWDTADALTLRTAAEIGLAVLFDRPYADAPVSTLVFEGRPQDLAFEKPIGDSPDRRNHVRFWFTSQIVDSNELWLGSASLDTGAGLSHDTGQITHHIGPDIDAERDLVIADLQGTGAVARVFEMPGRGATQDGRNGGGDRYFTDGFAKIAVLKPAN</sequence>
<keyword evidence="4" id="KW-1185">Reference proteome</keyword>
<keyword evidence="1" id="KW-0812">Transmembrane</keyword>
<keyword evidence="1" id="KW-0472">Membrane</keyword>
<name>A0A371XEB7_9HYPH</name>
<evidence type="ECO:0000313" key="4">
    <source>
        <dbReference type="Proteomes" id="UP000262379"/>
    </source>
</evidence>
<proteinExistence type="predicted"/>
<comment type="caution">
    <text evidence="3">The sequence shown here is derived from an EMBL/GenBank/DDBJ whole genome shotgun (WGS) entry which is preliminary data.</text>
</comment>